<keyword evidence="1" id="KW-0812">Transmembrane</keyword>
<dbReference type="EMBL" id="CP075371">
    <property type="protein sequence ID" value="QVT81726.1"/>
    <property type="molecule type" value="Genomic_DNA"/>
</dbReference>
<name>A0ABX8EMK0_9ACTN</name>
<keyword evidence="1" id="KW-1133">Transmembrane helix</keyword>
<protein>
    <recommendedName>
        <fullName evidence="4">DUF4229 domain-containing protein</fullName>
    </recommendedName>
</protein>
<reference evidence="2 3" key="1">
    <citation type="submission" date="2021-05" db="EMBL/GenBank/DDBJ databases">
        <title>Complete genome of Nocardioides aquaticus KCTC 9944T isolated from meromictic and hypersaline Ekho Lake, Antarctica.</title>
        <authorList>
            <person name="Hwang K."/>
            <person name="Kim K.M."/>
            <person name="Choe H."/>
        </authorList>
    </citation>
    <scope>NUCLEOTIDE SEQUENCE [LARGE SCALE GENOMIC DNA]</scope>
    <source>
        <strain evidence="2 3">KCTC 9944</strain>
    </source>
</reference>
<sequence length="86" mass="9668">MKELLVYTALRLLLLLASFAIVAGLWIAVTGGVSVFWCLVIAFVISGIGSYYVLNPQREAFARRVEERASRASARFDEMKAREDRD</sequence>
<keyword evidence="1" id="KW-0472">Membrane</keyword>
<evidence type="ECO:0008006" key="4">
    <source>
        <dbReference type="Google" id="ProtNLM"/>
    </source>
</evidence>
<proteinExistence type="predicted"/>
<feature type="transmembrane region" description="Helical" evidence="1">
    <location>
        <begin position="12"/>
        <end position="28"/>
    </location>
</feature>
<accession>A0ABX8EMK0</accession>
<evidence type="ECO:0000313" key="3">
    <source>
        <dbReference type="Proteomes" id="UP000679307"/>
    </source>
</evidence>
<dbReference type="InterPro" id="IPR025323">
    <property type="entry name" value="DUF4229"/>
</dbReference>
<keyword evidence="3" id="KW-1185">Reference proteome</keyword>
<dbReference type="Pfam" id="PF14012">
    <property type="entry name" value="DUF4229"/>
    <property type="match status" value="1"/>
</dbReference>
<evidence type="ECO:0000313" key="2">
    <source>
        <dbReference type="EMBL" id="QVT81726.1"/>
    </source>
</evidence>
<gene>
    <name evidence="2" type="ORF">ENKNEFLB_04143</name>
</gene>
<feature type="transmembrane region" description="Helical" evidence="1">
    <location>
        <begin position="34"/>
        <end position="54"/>
    </location>
</feature>
<dbReference type="Proteomes" id="UP000679307">
    <property type="component" value="Chromosome"/>
</dbReference>
<organism evidence="2 3">
    <name type="scientific">Nocardioides aquaticus</name>
    <dbReference type="NCBI Taxonomy" id="160826"/>
    <lineage>
        <taxon>Bacteria</taxon>
        <taxon>Bacillati</taxon>
        <taxon>Actinomycetota</taxon>
        <taxon>Actinomycetes</taxon>
        <taxon>Propionibacteriales</taxon>
        <taxon>Nocardioidaceae</taxon>
        <taxon>Nocardioides</taxon>
    </lineage>
</organism>
<dbReference type="RefSeq" id="WP_214057049.1">
    <property type="nucleotide sequence ID" value="NZ_BAAAHS010000180.1"/>
</dbReference>
<evidence type="ECO:0000256" key="1">
    <source>
        <dbReference type="SAM" id="Phobius"/>
    </source>
</evidence>